<protein>
    <submittedName>
        <fullName evidence="3">Uncharacterized protein</fullName>
    </submittedName>
</protein>
<dbReference type="AlphaFoldDB" id="A0AA40LLX0"/>
<evidence type="ECO:0000256" key="1">
    <source>
        <dbReference type="SAM" id="MobiDB-lite"/>
    </source>
</evidence>
<organism evidence="3 4">
    <name type="scientific">Cnephaeus nilssonii</name>
    <name type="common">Northern bat</name>
    <name type="synonym">Eptesicus nilssonii</name>
    <dbReference type="NCBI Taxonomy" id="3371016"/>
    <lineage>
        <taxon>Eukaryota</taxon>
        <taxon>Metazoa</taxon>
        <taxon>Chordata</taxon>
        <taxon>Craniata</taxon>
        <taxon>Vertebrata</taxon>
        <taxon>Euteleostomi</taxon>
        <taxon>Mammalia</taxon>
        <taxon>Eutheria</taxon>
        <taxon>Laurasiatheria</taxon>
        <taxon>Chiroptera</taxon>
        <taxon>Yangochiroptera</taxon>
        <taxon>Vespertilionidae</taxon>
        <taxon>Cnephaeus</taxon>
    </lineage>
</organism>
<feature type="compositionally biased region" description="Polar residues" evidence="1">
    <location>
        <begin position="285"/>
        <end position="310"/>
    </location>
</feature>
<dbReference type="EMBL" id="JAULJE010000009">
    <property type="protein sequence ID" value="KAK1338596.1"/>
    <property type="molecule type" value="Genomic_DNA"/>
</dbReference>
<feature type="compositionally biased region" description="Basic and acidic residues" evidence="1">
    <location>
        <begin position="261"/>
        <end position="271"/>
    </location>
</feature>
<keyword evidence="2" id="KW-0472">Membrane</keyword>
<keyword evidence="2" id="KW-0812">Transmembrane</keyword>
<proteinExistence type="predicted"/>
<feature type="region of interest" description="Disordered" evidence="1">
    <location>
        <begin position="1"/>
        <end position="34"/>
    </location>
</feature>
<accession>A0AA40LLX0</accession>
<gene>
    <name evidence="3" type="ORF">QTO34_019250</name>
</gene>
<name>A0AA40LLX0_CNENI</name>
<evidence type="ECO:0000313" key="4">
    <source>
        <dbReference type="Proteomes" id="UP001177744"/>
    </source>
</evidence>
<comment type="caution">
    <text evidence="3">The sequence shown here is derived from an EMBL/GenBank/DDBJ whole genome shotgun (WGS) entry which is preliminary data.</text>
</comment>
<sequence length="607" mass="65298">MAVETRRRGRACAGQRRRTPARATRGRSQHQRAKCGRRSAGARWAAQCDRLSVRQASCRDPTSQTDGFHQPKRRVLGPGRTVLFGVRPKVTNVDIRLTLEVPFGALDLHVSTSYDTFVVRVAPDTGVHTVHIHPPPLRKAGPVGLGIWGGQAQGVGRHPNGATGAGGVATGPDRLCDGDGAPAELVVHSVRDRLLITDPHEHHALRPAALPAPAGRGRPRGLLFFRQDQAHIDLVVFSCFFLFLSLCVLLWKAKQALDQRQEQPAPARDDQDGQPPLCQGVHGLTRTQGRVASPGPGTQLTRIQGNPASTRTRDPASPGPRGTWSHRARDLASPRSRGTRPHPDLGSSFTWYPGARVLTRTRGTRPHRTGPVHPTQGHVASPRPRCAWPHPDPGSSFTQTQGRVASPGPGTRPHPDPGAHSLTRTRDLASPGPRVRGLTRTQGLVASPRPRGVWPHPDPGCTPHLDPGSSLYRTQGSVASLGPRARSLTRIQGPWPHLDPGSSFTRPRGRGLTRTQGRVVLPDPGAWPHPDPGARASPGPGTQPHPDPGACGLTRIQGTRPHPTRIQLHPDPGAHGLTRTQGRDLTRPGTQPHPTQGREASPRPRGV</sequence>
<reference evidence="3" key="1">
    <citation type="submission" date="2023-06" db="EMBL/GenBank/DDBJ databases">
        <title>Reference genome for the Northern bat (Eptesicus nilssonii), a most northern bat species.</title>
        <authorList>
            <person name="Laine V.N."/>
            <person name="Pulliainen A.T."/>
            <person name="Lilley T.M."/>
        </authorList>
    </citation>
    <scope>NUCLEOTIDE SEQUENCE</scope>
    <source>
        <strain evidence="3">BLF_Eptnil</strain>
        <tissue evidence="3">Kidney</tissue>
    </source>
</reference>
<evidence type="ECO:0000313" key="3">
    <source>
        <dbReference type="EMBL" id="KAK1338596.1"/>
    </source>
</evidence>
<evidence type="ECO:0000256" key="2">
    <source>
        <dbReference type="SAM" id="Phobius"/>
    </source>
</evidence>
<keyword evidence="2" id="KW-1133">Transmembrane helix</keyword>
<keyword evidence="4" id="KW-1185">Reference proteome</keyword>
<dbReference type="Proteomes" id="UP001177744">
    <property type="component" value="Unassembled WGS sequence"/>
</dbReference>
<feature type="transmembrane region" description="Helical" evidence="2">
    <location>
        <begin position="230"/>
        <end position="251"/>
    </location>
</feature>
<feature type="compositionally biased region" description="Basic residues" evidence="1">
    <location>
        <begin position="7"/>
        <end position="34"/>
    </location>
</feature>
<feature type="region of interest" description="Disordered" evidence="1">
    <location>
        <begin position="261"/>
        <end position="607"/>
    </location>
</feature>